<dbReference type="AlphaFoldDB" id="A0A9W6TY92"/>
<protein>
    <submittedName>
        <fullName evidence="2">Unnamed protein product</fullName>
    </submittedName>
</protein>
<feature type="compositionally biased region" description="Basic and acidic residues" evidence="1">
    <location>
        <begin position="111"/>
        <end position="124"/>
    </location>
</feature>
<dbReference type="EMBL" id="BSXW01000451">
    <property type="protein sequence ID" value="GMF22783.1"/>
    <property type="molecule type" value="Genomic_DNA"/>
</dbReference>
<accession>A0A9W6TY92</accession>
<dbReference type="OrthoDB" id="6710946at2759"/>
<evidence type="ECO:0000256" key="1">
    <source>
        <dbReference type="SAM" id="MobiDB-lite"/>
    </source>
</evidence>
<sequence length="155" mass="16833">MELFFTEVSRPVPANGVEEEADPPTLFRCRCGKTRAQRLKHGYTNLVQHVLVKHADWAAAAAREAHPSPAPALANGGEASTSKRNGKARAEAESEEKADVDGNDNVSADSSEEKQPAATKEEKAPPSAVQKRSDYLSWDDYFMSVAFLSAMRSKG</sequence>
<reference evidence="2" key="1">
    <citation type="submission" date="2023-04" db="EMBL/GenBank/DDBJ databases">
        <title>Phytophthora lilii NBRC 32176.</title>
        <authorList>
            <person name="Ichikawa N."/>
            <person name="Sato H."/>
            <person name="Tonouchi N."/>
        </authorList>
    </citation>
    <scope>NUCLEOTIDE SEQUENCE</scope>
    <source>
        <strain evidence="2">NBRC 32176</strain>
    </source>
</reference>
<name>A0A9W6TY92_9STRA</name>
<dbReference type="Proteomes" id="UP001165083">
    <property type="component" value="Unassembled WGS sequence"/>
</dbReference>
<proteinExistence type="predicted"/>
<organism evidence="2 3">
    <name type="scientific">Phytophthora lilii</name>
    <dbReference type="NCBI Taxonomy" id="2077276"/>
    <lineage>
        <taxon>Eukaryota</taxon>
        <taxon>Sar</taxon>
        <taxon>Stramenopiles</taxon>
        <taxon>Oomycota</taxon>
        <taxon>Peronosporomycetes</taxon>
        <taxon>Peronosporales</taxon>
        <taxon>Peronosporaceae</taxon>
        <taxon>Phytophthora</taxon>
    </lineage>
</organism>
<gene>
    <name evidence="2" type="ORF">Plil01_000913500</name>
</gene>
<evidence type="ECO:0000313" key="3">
    <source>
        <dbReference type="Proteomes" id="UP001165083"/>
    </source>
</evidence>
<evidence type="ECO:0000313" key="2">
    <source>
        <dbReference type="EMBL" id="GMF22783.1"/>
    </source>
</evidence>
<feature type="compositionally biased region" description="Basic and acidic residues" evidence="1">
    <location>
        <begin position="88"/>
        <end position="100"/>
    </location>
</feature>
<comment type="caution">
    <text evidence="2">The sequence shown here is derived from an EMBL/GenBank/DDBJ whole genome shotgun (WGS) entry which is preliminary data.</text>
</comment>
<feature type="region of interest" description="Disordered" evidence="1">
    <location>
        <begin position="58"/>
        <end position="131"/>
    </location>
</feature>
<keyword evidence="3" id="KW-1185">Reference proteome</keyword>